<dbReference type="AlphaFoldDB" id="A0A562T7N0"/>
<keyword evidence="1" id="KW-1133">Transmembrane helix</keyword>
<proteinExistence type="predicted"/>
<evidence type="ECO:0000313" key="2">
    <source>
        <dbReference type="EMBL" id="TWI89641.1"/>
    </source>
</evidence>
<accession>A0A562T7N0</accession>
<comment type="caution">
    <text evidence="2">The sequence shown here is derived from an EMBL/GenBank/DDBJ whole genome shotgun (WGS) entry which is preliminary data.</text>
</comment>
<keyword evidence="3" id="KW-1185">Reference proteome</keyword>
<keyword evidence="1" id="KW-0472">Membrane</keyword>
<evidence type="ECO:0000313" key="3">
    <source>
        <dbReference type="Proteomes" id="UP000320593"/>
    </source>
</evidence>
<keyword evidence="1" id="KW-0812">Transmembrane</keyword>
<dbReference type="RefSeq" id="WP_145342432.1">
    <property type="nucleotide sequence ID" value="NZ_SMLY01000073.1"/>
</dbReference>
<organism evidence="2 3">
    <name type="scientific">Roseibium hamelinense</name>
    <dbReference type="NCBI Taxonomy" id="150831"/>
    <lineage>
        <taxon>Bacteria</taxon>
        <taxon>Pseudomonadati</taxon>
        <taxon>Pseudomonadota</taxon>
        <taxon>Alphaproteobacteria</taxon>
        <taxon>Hyphomicrobiales</taxon>
        <taxon>Stappiaceae</taxon>
        <taxon>Roseibium</taxon>
    </lineage>
</organism>
<reference evidence="2 3" key="1">
    <citation type="submission" date="2019-07" db="EMBL/GenBank/DDBJ databases">
        <title>Genomic Encyclopedia of Archaeal and Bacterial Type Strains, Phase II (KMG-II): from individual species to whole genera.</title>
        <authorList>
            <person name="Goeker M."/>
        </authorList>
    </citation>
    <scope>NUCLEOTIDE SEQUENCE [LARGE SCALE GENOMIC DNA]</scope>
    <source>
        <strain evidence="2 3">ATCC BAA-252</strain>
    </source>
</reference>
<sequence length="68" mass="7322">MSKMERTVVLVAGVLVGLMLLPVFFTIGLMVIGVSFFAAVVATLARTIDGWRKRKVLAEDEQAVSTPA</sequence>
<name>A0A562T7N0_9HYPH</name>
<protein>
    <submittedName>
        <fullName evidence="2">Uncharacterized protein</fullName>
    </submittedName>
</protein>
<gene>
    <name evidence="2" type="ORF">JM93_01846</name>
</gene>
<dbReference type="EMBL" id="VLLF01000003">
    <property type="protein sequence ID" value="TWI89641.1"/>
    <property type="molecule type" value="Genomic_DNA"/>
</dbReference>
<evidence type="ECO:0000256" key="1">
    <source>
        <dbReference type="SAM" id="Phobius"/>
    </source>
</evidence>
<feature type="transmembrane region" description="Helical" evidence="1">
    <location>
        <begin position="12"/>
        <end position="45"/>
    </location>
</feature>
<dbReference type="Proteomes" id="UP000320593">
    <property type="component" value="Unassembled WGS sequence"/>
</dbReference>